<organism evidence="1 2">
    <name type="scientific">Muiribacterium halophilum</name>
    <dbReference type="NCBI Taxonomy" id="2053465"/>
    <lineage>
        <taxon>Bacteria</taxon>
        <taxon>Candidatus Muiribacteriota</taxon>
        <taxon>Candidatus Muiribacteriia</taxon>
        <taxon>Candidatus Muiribacteriales</taxon>
        <taxon>Candidatus Muiribacteriaceae</taxon>
        <taxon>Candidatus Muiribacterium</taxon>
    </lineage>
</organism>
<dbReference type="Proteomes" id="UP000234857">
    <property type="component" value="Unassembled WGS sequence"/>
</dbReference>
<gene>
    <name evidence="1" type="ORF">C0601_08855</name>
</gene>
<dbReference type="SUPFAM" id="SSF48452">
    <property type="entry name" value="TPR-like"/>
    <property type="match status" value="1"/>
</dbReference>
<evidence type="ECO:0008006" key="3">
    <source>
        <dbReference type="Google" id="ProtNLM"/>
    </source>
</evidence>
<dbReference type="EMBL" id="PKTG01000100">
    <property type="protein sequence ID" value="PLX16935.1"/>
    <property type="molecule type" value="Genomic_DNA"/>
</dbReference>
<evidence type="ECO:0000313" key="1">
    <source>
        <dbReference type="EMBL" id="PLX16935.1"/>
    </source>
</evidence>
<dbReference type="AlphaFoldDB" id="A0A2N5ZE39"/>
<dbReference type="InterPro" id="IPR011990">
    <property type="entry name" value="TPR-like_helical_dom_sf"/>
</dbReference>
<evidence type="ECO:0000313" key="2">
    <source>
        <dbReference type="Proteomes" id="UP000234857"/>
    </source>
</evidence>
<reference evidence="1 2" key="1">
    <citation type="submission" date="2017-11" db="EMBL/GenBank/DDBJ databases">
        <title>Genome-resolved metagenomics identifies genetic mobility, metabolic interactions, and unexpected diversity in perchlorate-reducing communities.</title>
        <authorList>
            <person name="Barnum T.P."/>
            <person name="Figueroa I.A."/>
            <person name="Carlstrom C.I."/>
            <person name="Lucas L.N."/>
            <person name="Engelbrektson A.L."/>
            <person name="Coates J.D."/>
        </authorList>
    </citation>
    <scope>NUCLEOTIDE SEQUENCE [LARGE SCALE GENOMIC DNA]</scope>
    <source>
        <strain evidence="1">BM706</strain>
    </source>
</reference>
<comment type="caution">
    <text evidence="1">The sequence shown here is derived from an EMBL/GenBank/DDBJ whole genome shotgun (WGS) entry which is preliminary data.</text>
</comment>
<accession>A0A2N5ZE39</accession>
<proteinExistence type="predicted"/>
<name>A0A2N5ZE39_MUIH1</name>
<sequence length="116" mass="13969">MRFFEFIKECEGSVEDLKKVILLLQEEKDMVRIPDEKDVIRKAILYRESSQFEKSLSILNQILKEAPLDKENIIYQKIITLKEMNKFNEALNEFENLENIDLERKKLKEFLIRMSK</sequence>
<dbReference type="Gene3D" id="1.25.40.10">
    <property type="entry name" value="Tetratricopeptide repeat domain"/>
    <property type="match status" value="1"/>
</dbReference>
<protein>
    <recommendedName>
        <fullName evidence="3">Tetratricopeptide repeat protein</fullName>
    </recommendedName>
</protein>